<dbReference type="GO" id="GO:0006950">
    <property type="term" value="P:response to stress"/>
    <property type="evidence" value="ECO:0007669"/>
    <property type="project" value="TreeGrafter"/>
</dbReference>
<name>A0A160TXW0_9ZZZZ</name>
<sequence>MAHRKDLLTAIRQITRAIDLNSKQLAKTTGLTAPQLIVLQTLSGAGSVKPSEIAREVHLSQATITSIVDRLEAAGLVERQKNETDRRAVDVSITETGRRSLEDAPEALQEGFLKRFDSLELWEQSLLISSVQRLAAMMNAGSLDAAPILEVGDLQKEG</sequence>
<accession>A0A160TXW0</accession>
<evidence type="ECO:0000259" key="4">
    <source>
        <dbReference type="PROSITE" id="PS50995"/>
    </source>
</evidence>
<dbReference type="GO" id="GO:0003677">
    <property type="term" value="F:DNA binding"/>
    <property type="evidence" value="ECO:0007669"/>
    <property type="project" value="UniProtKB-KW"/>
</dbReference>
<dbReference type="GO" id="GO:0003700">
    <property type="term" value="F:DNA-binding transcription factor activity"/>
    <property type="evidence" value="ECO:0007669"/>
    <property type="project" value="InterPro"/>
</dbReference>
<dbReference type="InterPro" id="IPR000835">
    <property type="entry name" value="HTH_MarR-typ"/>
</dbReference>
<evidence type="ECO:0000313" key="5">
    <source>
        <dbReference type="EMBL" id="CUS55801.1"/>
    </source>
</evidence>
<dbReference type="CDD" id="cd00090">
    <property type="entry name" value="HTH_ARSR"/>
    <property type="match status" value="1"/>
</dbReference>
<dbReference type="PRINTS" id="PR00598">
    <property type="entry name" value="HTHMARR"/>
</dbReference>
<protein>
    <submittedName>
        <fullName evidence="5">Transcriptional regulator, MarR family</fullName>
    </submittedName>
</protein>
<dbReference type="EMBL" id="CZQD01000012">
    <property type="protein sequence ID" value="CUS55801.1"/>
    <property type="molecule type" value="Genomic_DNA"/>
</dbReference>
<reference evidence="5" key="1">
    <citation type="submission" date="2015-10" db="EMBL/GenBank/DDBJ databases">
        <authorList>
            <person name="Gilbert D.G."/>
        </authorList>
    </citation>
    <scope>NUCLEOTIDE SEQUENCE</scope>
</reference>
<dbReference type="Pfam" id="PF01047">
    <property type="entry name" value="MarR"/>
    <property type="match status" value="1"/>
</dbReference>
<feature type="domain" description="HTH marR-type" evidence="4">
    <location>
        <begin position="4"/>
        <end position="136"/>
    </location>
</feature>
<dbReference type="InterPro" id="IPR036390">
    <property type="entry name" value="WH_DNA-bd_sf"/>
</dbReference>
<organism evidence="5">
    <name type="scientific">hydrothermal vent metagenome</name>
    <dbReference type="NCBI Taxonomy" id="652676"/>
    <lineage>
        <taxon>unclassified sequences</taxon>
        <taxon>metagenomes</taxon>
        <taxon>ecological metagenomes</taxon>
    </lineage>
</organism>
<dbReference type="PANTHER" id="PTHR33164:SF89">
    <property type="entry name" value="MARR FAMILY REGULATORY PROTEIN"/>
    <property type="match status" value="1"/>
</dbReference>
<dbReference type="InterPro" id="IPR036388">
    <property type="entry name" value="WH-like_DNA-bd_sf"/>
</dbReference>
<evidence type="ECO:0000256" key="1">
    <source>
        <dbReference type="ARBA" id="ARBA00023015"/>
    </source>
</evidence>
<dbReference type="SUPFAM" id="SSF46785">
    <property type="entry name" value="Winged helix' DNA-binding domain"/>
    <property type="match status" value="1"/>
</dbReference>
<dbReference type="PROSITE" id="PS50995">
    <property type="entry name" value="HTH_MARR_2"/>
    <property type="match status" value="1"/>
</dbReference>
<keyword evidence="2" id="KW-0238">DNA-binding</keyword>
<dbReference type="InterPro" id="IPR039422">
    <property type="entry name" value="MarR/SlyA-like"/>
</dbReference>
<keyword evidence="3" id="KW-0804">Transcription</keyword>
<proteinExistence type="predicted"/>
<evidence type="ECO:0000256" key="2">
    <source>
        <dbReference type="ARBA" id="ARBA00023125"/>
    </source>
</evidence>
<dbReference type="PANTHER" id="PTHR33164">
    <property type="entry name" value="TRANSCRIPTIONAL REGULATOR, MARR FAMILY"/>
    <property type="match status" value="1"/>
</dbReference>
<dbReference type="Gene3D" id="1.10.10.10">
    <property type="entry name" value="Winged helix-like DNA-binding domain superfamily/Winged helix DNA-binding domain"/>
    <property type="match status" value="1"/>
</dbReference>
<dbReference type="SMART" id="SM00347">
    <property type="entry name" value="HTH_MARR"/>
    <property type="match status" value="1"/>
</dbReference>
<dbReference type="AlphaFoldDB" id="A0A160TXW0"/>
<keyword evidence="1" id="KW-0805">Transcription regulation</keyword>
<dbReference type="PROSITE" id="PS01117">
    <property type="entry name" value="HTH_MARR_1"/>
    <property type="match status" value="1"/>
</dbReference>
<gene>
    <name evidence="5" type="ORF">MGWOODY_Hyp1591</name>
</gene>
<dbReference type="InterPro" id="IPR011991">
    <property type="entry name" value="ArsR-like_HTH"/>
</dbReference>
<dbReference type="InterPro" id="IPR023187">
    <property type="entry name" value="Tscrpt_reg_MarR-type_CS"/>
</dbReference>
<evidence type="ECO:0000256" key="3">
    <source>
        <dbReference type="ARBA" id="ARBA00023163"/>
    </source>
</evidence>